<name>A0ABY9HL73_9ACTN</name>
<dbReference type="Pfam" id="PF24675">
    <property type="entry name" value="NpmA"/>
    <property type="match status" value="1"/>
</dbReference>
<keyword evidence="2" id="KW-1185">Reference proteome</keyword>
<keyword evidence="1" id="KW-0808">Transferase</keyword>
<dbReference type="EMBL" id="CP120997">
    <property type="protein sequence ID" value="WLQ35104.1"/>
    <property type="molecule type" value="Genomic_DNA"/>
</dbReference>
<dbReference type="GO" id="GO:0008168">
    <property type="term" value="F:methyltransferase activity"/>
    <property type="evidence" value="ECO:0007669"/>
    <property type="project" value="UniProtKB-KW"/>
</dbReference>
<proteinExistence type="predicted"/>
<reference evidence="1 2" key="1">
    <citation type="submission" date="2023-03" db="EMBL/GenBank/DDBJ databases">
        <title>Isolation and description of six Streptomyces strains from soil environments, able to metabolize different microbial glucans.</title>
        <authorList>
            <person name="Widen T."/>
            <person name="Larsbrink J."/>
        </authorList>
    </citation>
    <scope>NUCLEOTIDE SEQUENCE [LARGE SCALE GENOMIC DNA]</scope>
    <source>
        <strain evidence="1 2">Mut1</strain>
    </source>
</reference>
<accession>A0ABY9HL73</accession>
<dbReference type="InterPro" id="IPR056262">
    <property type="entry name" value="NpmA"/>
</dbReference>
<sequence length="228" mass="24376">MQIVRGKKLEKASDGEFQQLVEASSRVVVDVGTGDARASYRIAKENPSWLVVGVDPAWQRMTQTSIRSRRKPAKGGVPNLLLVNSSVENAPDELLGAADELLVLMPWGKLLHGLVRGDEDIWSGLRSVAKPNAPLTATVGTSIWREPVPRDIQGLPELTRPYVDEVLSAKALACGWKVTDFQLTRAEEAAAVSSSWARRLDAASTEVIATLTAVAAGADAEGPAEAGQ</sequence>
<organism evidence="1 2">
    <name type="scientific">Streptomyces castrisilvae</name>
    <dbReference type="NCBI Taxonomy" id="3033811"/>
    <lineage>
        <taxon>Bacteria</taxon>
        <taxon>Bacillati</taxon>
        <taxon>Actinomycetota</taxon>
        <taxon>Actinomycetes</taxon>
        <taxon>Kitasatosporales</taxon>
        <taxon>Streptomycetaceae</taxon>
        <taxon>Streptomyces</taxon>
    </lineage>
</organism>
<evidence type="ECO:0000313" key="1">
    <source>
        <dbReference type="EMBL" id="WLQ35104.1"/>
    </source>
</evidence>
<gene>
    <name evidence="1" type="ORF">P8A18_17425</name>
</gene>
<dbReference type="Gene3D" id="3.40.50.150">
    <property type="entry name" value="Vaccinia Virus protein VP39"/>
    <property type="match status" value="1"/>
</dbReference>
<dbReference type="RefSeq" id="WP_306055748.1">
    <property type="nucleotide sequence ID" value="NZ_CP120997.1"/>
</dbReference>
<protein>
    <submittedName>
        <fullName evidence="1">Class I SAM-dependent methyltransferase</fullName>
        <ecNumber evidence="1">2.1.-.-</ecNumber>
    </submittedName>
</protein>
<evidence type="ECO:0000313" key="2">
    <source>
        <dbReference type="Proteomes" id="UP001239522"/>
    </source>
</evidence>
<dbReference type="GO" id="GO:0032259">
    <property type="term" value="P:methylation"/>
    <property type="evidence" value="ECO:0007669"/>
    <property type="project" value="UniProtKB-KW"/>
</dbReference>
<dbReference type="EC" id="2.1.-.-" evidence="1"/>
<dbReference type="InterPro" id="IPR029063">
    <property type="entry name" value="SAM-dependent_MTases_sf"/>
</dbReference>
<dbReference type="Proteomes" id="UP001239522">
    <property type="component" value="Chromosome"/>
</dbReference>
<keyword evidence="1" id="KW-0489">Methyltransferase</keyword>
<dbReference type="SUPFAM" id="SSF53335">
    <property type="entry name" value="S-adenosyl-L-methionine-dependent methyltransferases"/>
    <property type="match status" value="1"/>
</dbReference>